<evidence type="ECO:0000313" key="1">
    <source>
        <dbReference type="EMBL" id="KAL0942505.1"/>
    </source>
</evidence>
<name>A0ACC3ZEF7_COLTU</name>
<dbReference type="EMBL" id="VUJX02000001">
    <property type="protein sequence ID" value="KAL0942505.1"/>
    <property type="molecule type" value="Genomic_DNA"/>
</dbReference>
<reference evidence="1 2" key="1">
    <citation type="journal article" date="2020" name="Phytopathology">
        <title>Genome Sequence Resources of Colletotrichum truncatum, C. plurivorum, C. musicola, and C. sojae: Four Species Pathogenic to Soybean (Glycine max).</title>
        <authorList>
            <person name="Rogerio F."/>
            <person name="Boufleur T.R."/>
            <person name="Ciampi-Guillardi M."/>
            <person name="Sukno S.A."/>
            <person name="Thon M.R."/>
            <person name="Massola Junior N.S."/>
            <person name="Baroncelli R."/>
        </authorList>
    </citation>
    <scope>NUCLEOTIDE SEQUENCE [LARGE SCALE GENOMIC DNA]</scope>
    <source>
        <strain evidence="1 2">CMES1059</strain>
    </source>
</reference>
<evidence type="ECO:0000313" key="2">
    <source>
        <dbReference type="Proteomes" id="UP000805649"/>
    </source>
</evidence>
<organism evidence="1 2">
    <name type="scientific">Colletotrichum truncatum</name>
    <name type="common">Anthracnose fungus</name>
    <name type="synonym">Colletotrichum capsici</name>
    <dbReference type="NCBI Taxonomy" id="5467"/>
    <lineage>
        <taxon>Eukaryota</taxon>
        <taxon>Fungi</taxon>
        <taxon>Dikarya</taxon>
        <taxon>Ascomycota</taxon>
        <taxon>Pezizomycotina</taxon>
        <taxon>Sordariomycetes</taxon>
        <taxon>Hypocreomycetidae</taxon>
        <taxon>Glomerellales</taxon>
        <taxon>Glomerellaceae</taxon>
        <taxon>Colletotrichum</taxon>
        <taxon>Colletotrichum truncatum species complex</taxon>
    </lineage>
</organism>
<keyword evidence="2" id="KW-1185">Reference proteome</keyword>
<protein>
    <submittedName>
        <fullName evidence="1">C2H2 type zinc finger domain protein</fullName>
    </submittedName>
</protein>
<sequence length="772" mass="86084">MTGTRGAPGRRLNHPEPWGLMSFYANDEQPWVGFNLSAGTLQPGNHVNPTGVRRGNPAAFAGWRSSGPSESGTVPHGYLPSDSGYESRAKHSIDDRSVYDENQDTQSLSGHLMDYHPFQSGNTYARDTPVPHWQQVAPVPVASGTTEKQLICPDCNTLCKTKSELNKHHQRHRKAYKCDVHGCTRREGFGTLNDLERHKSSVHPERHNGGARYRCNMGSCSTKDKIWPRADNFRQHLKRVHHKIVQPDDDLSDFIYQPPQKPQEQAIDLEGVGSDLSAFAFGAVPSVGAWDGRSLALEDVQLPSAEQSMGMDDLVLDPSLSSVEETSTNMLLGPQAISLVVCKAQDQHDPDLMMQSHHEYVQPREVSRPASKTLVVGQADARSDVPRGLRSQNASSRPNTITQGSPKDSMSTNMDCEPKMDLDDLSGGETNRVKHSLLASSADGINEQDVVKLLDKLPKSLIEKYLKTQSDNTAKAVPTPPNTTEIGHKCSASGCNKAFARKCELKKHMKRHDKPYGCTFAGCKKKFGSKNDWKRHENSQHFQLEVWKCDEKRAEDDGGNSSSSDTCGKVCHRRETFRNHLLKEHKMEDSARIDTALENCRVGRNCESRFWCGFCVSIIEITKKGANAWTERFNHIDNHYAGRDNAPKKDISEWKNVDPELQDMDFAGSSYDSSDADSGDEIAILRSKAAAPVRVMNSSDSKKRSLEDDNNASEQRDPKRLKNASIALMWLCCGCRVYADAKLHELCIECSHRRCSNCEVEEVLVNDEKSRL</sequence>
<gene>
    <name evidence="1" type="ORF">CTRU02_200391</name>
</gene>
<proteinExistence type="predicted"/>
<accession>A0ACC3ZEF7</accession>
<dbReference type="Proteomes" id="UP000805649">
    <property type="component" value="Unassembled WGS sequence"/>
</dbReference>
<comment type="caution">
    <text evidence="1">The sequence shown here is derived from an EMBL/GenBank/DDBJ whole genome shotgun (WGS) entry which is preliminary data.</text>
</comment>